<organism evidence="3 4">
    <name type="scientific">Mycolicibacterium moriokaense</name>
    <dbReference type="NCBI Taxonomy" id="39691"/>
    <lineage>
        <taxon>Bacteria</taxon>
        <taxon>Bacillati</taxon>
        <taxon>Actinomycetota</taxon>
        <taxon>Actinomycetes</taxon>
        <taxon>Mycobacteriales</taxon>
        <taxon>Mycobacteriaceae</taxon>
        <taxon>Mycolicibacterium</taxon>
    </lineage>
</organism>
<feature type="compositionally biased region" description="Pro residues" evidence="1">
    <location>
        <begin position="311"/>
        <end position="321"/>
    </location>
</feature>
<feature type="region of interest" description="Disordered" evidence="1">
    <location>
        <begin position="358"/>
        <end position="418"/>
    </location>
</feature>
<feature type="compositionally biased region" description="Pro residues" evidence="1">
    <location>
        <begin position="370"/>
        <end position="404"/>
    </location>
</feature>
<gene>
    <name evidence="3" type="ORF">C8E89_10388</name>
</gene>
<reference evidence="4" key="1">
    <citation type="submission" date="2018-05" db="EMBL/GenBank/DDBJ databases">
        <authorList>
            <person name="Deangelis K."/>
            <person name="Huntemann M."/>
            <person name="Clum A."/>
            <person name="Pillay M."/>
            <person name="Palaniappan K."/>
            <person name="Varghese N."/>
            <person name="Mikhailova N."/>
            <person name="Stamatis D."/>
            <person name="Reddy T."/>
            <person name="Daum C."/>
            <person name="Shapiro N."/>
            <person name="Ivanova N."/>
            <person name="Kyrpides N."/>
            <person name="Woyke T."/>
        </authorList>
    </citation>
    <scope>NUCLEOTIDE SEQUENCE [LARGE SCALE GENOMIC DNA]</scope>
    <source>
        <strain evidence="4">GAS496</strain>
    </source>
</reference>
<feature type="domain" description="DUF7159" evidence="2">
    <location>
        <begin position="1"/>
        <end position="212"/>
    </location>
</feature>
<reference evidence="3 4" key="2">
    <citation type="submission" date="2018-06" db="EMBL/GenBank/DDBJ databases">
        <title>Sequencing of bacterial isolates from soil warming experiment in Harvard Forest, Massachusetts, USA.</title>
        <authorList>
            <person name="Deangelis K.PhD."/>
        </authorList>
    </citation>
    <scope>NUCLEOTIDE SEQUENCE [LARGE SCALE GENOMIC DNA]</scope>
    <source>
        <strain evidence="3 4">GAS496</strain>
    </source>
</reference>
<keyword evidence="4" id="KW-1185">Reference proteome</keyword>
<feature type="region of interest" description="Disordered" evidence="1">
    <location>
        <begin position="214"/>
        <end position="234"/>
    </location>
</feature>
<sequence>MTSTSLGWVILDRQGPDAFTLDHDAFDVQSTADGTNPDPSQHTAAARGAQAIATASGHKVGAVQVTWSDDMAGAAADLLKSLADLGFDNIVTIPLNQAVHTWGIEVGRANEHDKTALCILKPGTATVMVVATEVGSVRTAVTYTRDHATDLIDWLMSVFNRDGWLPESLHLVGARDDLDVVAGPIGDALPIPVFDSVDTQLALARGAALATVTVRPPQEAETQASDPPSRPDRSWLVSNAKKVTITAAAIAIVGAALSLTAGSALSGKTLSTQAANPPAEGASVTSASAHTVPTRISAPPSPIQPLAAEPPSVPPAPPEVPQLPAEPLFSAAVPEPTSVPVRQQTISAPPPAAPLVVPPPAAPRVVAPAPVAPPPAAPLAAPPAPIAAPPPPPQPEEPPPPPDDPVQVLLSPLFSALP</sequence>
<dbReference type="EMBL" id="QJJU01000003">
    <property type="protein sequence ID" value="PXX11001.1"/>
    <property type="molecule type" value="Genomic_DNA"/>
</dbReference>
<feature type="region of interest" description="Disordered" evidence="1">
    <location>
        <begin position="271"/>
        <end position="324"/>
    </location>
</feature>
<evidence type="ECO:0000313" key="4">
    <source>
        <dbReference type="Proteomes" id="UP000247781"/>
    </source>
</evidence>
<dbReference type="AlphaFoldDB" id="A0A318HKS3"/>
<proteinExistence type="predicted"/>
<dbReference type="Pfam" id="PF23717">
    <property type="entry name" value="DUF7159"/>
    <property type="match status" value="1"/>
</dbReference>
<evidence type="ECO:0000259" key="2">
    <source>
        <dbReference type="Pfam" id="PF23717"/>
    </source>
</evidence>
<dbReference type="OrthoDB" id="4764723at2"/>
<evidence type="ECO:0000256" key="1">
    <source>
        <dbReference type="SAM" id="MobiDB-lite"/>
    </source>
</evidence>
<accession>A0A318HKS3</accession>
<evidence type="ECO:0000313" key="3">
    <source>
        <dbReference type="EMBL" id="PXX11001.1"/>
    </source>
</evidence>
<dbReference type="Proteomes" id="UP000247781">
    <property type="component" value="Unassembled WGS sequence"/>
</dbReference>
<protein>
    <recommendedName>
        <fullName evidence="2">DUF7159 domain-containing protein</fullName>
    </recommendedName>
</protein>
<dbReference type="InterPro" id="IPR055583">
    <property type="entry name" value="DUF7159"/>
</dbReference>
<name>A0A318HKS3_9MYCO</name>
<comment type="caution">
    <text evidence="3">The sequence shown here is derived from an EMBL/GenBank/DDBJ whole genome shotgun (WGS) entry which is preliminary data.</text>
</comment>